<dbReference type="GO" id="GO:0032259">
    <property type="term" value="P:methylation"/>
    <property type="evidence" value="ECO:0007669"/>
    <property type="project" value="UniProtKB-KW"/>
</dbReference>
<reference evidence="8" key="1">
    <citation type="submission" date="2019-12" db="EMBL/GenBank/DDBJ databases">
        <title>Actinomadura physcomitrii sp. nov., a novel actinomycete isolated from moss [Physcomitrium sphaericum (Ludw) Fuernr].</title>
        <authorList>
            <person name="Zhuang X."/>
        </authorList>
    </citation>
    <scope>NUCLEOTIDE SEQUENCE [LARGE SCALE GENOMIC DNA]</scope>
    <source>
        <strain evidence="8">LD22</strain>
    </source>
</reference>
<evidence type="ECO:0000256" key="6">
    <source>
        <dbReference type="SAM" id="MobiDB-lite"/>
    </source>
</evidence>
<keyword evidence="9" id="KW-1185">Reference proteome</keyword>
<dbReference type="EC" id="2.1.1.72" evidence="1"/>
<dbReference type="Proteomes" id="UP000462055">
    <property type="component" value="Unassembled WGS sequence"/>
</dbReference>
<dbReference type="PANTHER" id="PTHR33841:SF1">
    <property type="entry name" value="DNA METHYLTRANSFERASE A"/>
    <property type="match status" value="1"/>
</dbReference>
<dbReference type="PANTHER" id="PTHR33841">
    <property type="entry name" value="DNA METHYLTRANSFERASE YEEA-RELATED"/>
    <property type="match status" value="1"/>
</dbReference>
<name>A0A6I4MDP3_9ACTN</name>
<feature type="domain" description="Type II methyltransferase M.TaqI-like" evidence="7">
    <location>
        <begin position="567"/>
        <end position="822"/>
    </location>
</feature>
<comment type="caution">
    <text evidence="8">The sequence shown here is derived from an EMBL/GenBank/DDBJ whole genome shotgun (WGS) entry which is preliminary data.</text>
</comment>
<organism evidence="8 9">
    <name type="scientific">Actinomadura physcomitrii</name>
    <dbReference type="NCBI Taxonomy" id="2650748"/>
    <lineage>
        <taxon>Bacteria</taxon>
        <taxon>Bacillati</taxon>
        <taxon>Actinomycetota</taxon>
        <taxon>Actinomycetes</taxon>
        <taxon>Streptosporangiales</taxon>
        <taxon>Thermomonosporaceae</taxon>
        <taxon>Actinomadura</taxon>
    </lineage>
</organism>
<dbReference type="GO" id="GO:0009007">
    <property type="term" value="F:site-specific DNA-methyltransferase (adenine-specific) activity"/>
    <property type="evidence" value="ECO:0007669"/>
    <property type="project" value="UniProtKB-EC"/>
</dbReference>
<dbReference type="Gene3D" id="3.40.50.150">
    <property type="entry name" value="Vaccinia Virus protein VP39"/>
    <property type="match status" value="2"/>
</dbReference>
<evidence type="ECO:0000256" key="3">
    <source>
        <dbReference type="ARBA" id="ARBA00022679"/>
    </source>
</evidence>
<dbReference type="EMBL" id="WBMS02000011">
    <property type="protein sequence ID" value="MWA01941.1"/>
    <property type="molecule type" value="Genomic_DNA"/>
</dbReference>
<sequence length="1365" mass="154639">MTSPYTAVTVEGGLLSADLIERIRSADRDLPGNRPEDYHLAAGERLGEAASRKWEYLKGAYAAFRDRLAALPDSDPATTETRERWLLRLFDELGYGRLTYLRGGIAVGDRTYPISHRWGEHVAVHLLGWHADLDRRTGHRGESARAPQSMVQEFLNGSDAHLWGVLSNGRLLRIVRDSKTLVSSAYVQFDLEAIFDGDLYPEFVQLFAMLHSSRLEPLPREDGGEPTVADCWLERWRDHAIETGSRAREQLRKNVEKALNELGTGFLEANPPLREELTSGRLTRHDFHHELLRLAYQLIFLFVAEGRGALLLPDPPDATPGERAELNAARDRYTKYFSVERLRRIASRRRGDRHPDLWRTLVVVLDALGSDEGRPELALPALGGLFFRAGDPLADGAGDGPAPDLLRACELTNERLLGAIRLLTTFKDRKGRLHRVDYRHLDAEELGSVYESLLELEPRPDCAEAVFRLEELPGNQRKTTGSYYTPTALIDELLKTTLDPVIDEYAKDRNPDDLLKITVCDPACGSGHFLVAAARRIARRYAALWNDEEEPTPATIRDAMHKVVGRCLYGVDLNPMAAELAKVSLWLESLQPGRPLAFLDTRIKVGNSLLGTTPKLLFQGIPDEAYKAIGDDDKKVITDIRRQNAKERGRQLSLHDEGLFDLGQPESDDTAVLTEQATALNRMRITSIADIREQARRFRALLGSPNLAQRKRVADAWCAAFVFPKQRTPRPITTATLKIMGGDETARDDFPQAAPTEEMERELTEITKRYQFFHWHLEFPDVFRVGDDEARDANPDTGWQGGFSCVLGNPPWERVKLQEQEFFASRSDEIATAANAAARKKLINALKDSDEPTDRSLYADFQAELRKSTGWSQMLRSTGRYPLTGRGDVNTYSVFAETARTIIATRGRSGLVLPTGIATDATTAPFFGDLVRNSKLVSFLEFENEEFLLSKDVHHSFRFCLLSTAGRETRIEEAAFSFGARQISDIENRRFTMPPEDILLLNPNTGTAPLFRSRRDAKITLEIYRRVPVLWQETPRNNPWGVSFMAMFHMANDSGLFKSREELESQGWVLEGNIFIRDDNRMLPLYEAKMVHHFDHRLGTYEGQSMAQANMGTLPRPGLREKENPYYRSLPRYWVDESAVIDRLKDRWGKNWLLGWRDICRSTDERTLISSVFPLSAAPDGTLLMFPTIGDVGCLLANLSSHVLDYVVRQKSGGTHLKYFTVKQLPVLAPKRYRDRLPWDGSIPGAAWIESRVRELTFTAWDVKEFARDMGDKGAPFVWHENRRFAMRAELDAAYFHLYGIERDDVGYIMDSFGAFRRNDPERFERTKALILDVYDAMAKAIETGEPYKTILDPPPGQGPRHPER</sequence>
<keyword evidence="2 8" id="KW-0489">Methyltransferase</keyword>
<gene>
    <name evidence="8" type="ORF">F8568_016485</name>
</gene>
<evidence type="ECO:0000313" key="8">
    <source>
        <dbReference type="EMBL" id="MWA01941.1"/>
    </source>
</evidence>
<dbReference type="Pfam" id="PF07669">
    <property type="entry name" value="Eco57I"/>
    <property type="match status" value="1"/>
</dbReference>
<evidence type="ECO:0000256" key="2">
    <source>
        <dbReference type="ARBA" id="ARBA00022603"/>
    </source>
</evidence>
<feature type="region of interest" description="Disordered" evidence="6">
    <location>
        <begin position="1346"/>
        <end position="1365"/>
    </location>
</feature>
<evidence type="ECO:0000256" key="1">
    <source>
        <dbReference type="ARBA" id="ARBA00011900"/>
    </source>
</evidence>
<evidence type="ECO:0000256" key="4">
    <source>
        <dbReference type="ARBA" id="ARBA00022691"/>
    </source>
</evidence>
<evidence type="ECO:0000313" key="9">
    <source>
        <dbReference type="Proteomes" id="UP000462055"/>
    </source>
</evidence>
<comment type="catalytic activity">
    <reaction evidence="5">
        <text>a 2'-deoxyadenosine in DNA + S-adenosyl-L-methionine = an N(6)-methyl-2'-deoxyadenosine in DNA + S-adenosyl-L-homocysteine + H(+)</text>
        <dbReference type="Rhea" id="RHEA:15197"/>
        <dbReference type="Rhea" id="RHEA-COMP:12418"/>
        <dbReference type="Rhea" id="RHEA-COMP:12419"/>
        <dbReference type="ChEBI" id="CHEBI:15378"/>
        <dbReference type="ChEBI" id="CHEBI:57856"/>
        <dbReference type="ChEBI" id="CHEBI:59789"/>
        <dbReference type="ChEBI" id="CHEBI:90615"/>
        <dbReference type="ChEBI" id="CHEBI:90616"/>
        <dbReference type="EC" id="2.1.1.72"/>
    </reaction>
</comment>
<dbReference type="SUPFAM" id="SSF53335">
    <property type="entry name" value="S-adenosyl-L-methionine-dependent methyltransferases"/>
    <property type="match status" value="1"/>
</dbReference>
<keyword evidence="3" id="KW-0808">Transferase</keyword>
<dbReference type="InterPro" id="IPR029063">
    <property type="entry name" value="SAM-dependent_MTases_sf"/>
</dbReference>
<evidence type="ECO:0000256" key="5">
    <source>
        <dbReference type="ARBA" id="ARBA00047942"/>
    </source>
</evidence>
<evidence type="ECO:0000259" key="7">
    <source>
        <dbReference type="Pfam" id="PF07669"/>
    </source>
</evidence>
<dbReference type="InterPro" id="IPR011639">
    <property type="entry name" value="MethylTrfase_TaqI-like_dom"/>
</dbReference>
<proteinExistence type="predicted"/>
<protein>
    <recommendedName>
        <fullName evidence="1">site-specific DNA-methyltransferase (adenine-specific)</fullName>
        <ecNumber evidence="1">2.1.1.72</ecNumber>
    </recommendedName>
</protein>
<dbReference type="InterPro" id="IPR050953">
    <property type="entry name" value="N4_N6_ade-DNA_methylase"/>
</dbReference>
<accession>A0A6I4MDP3</accession>
<dbReference type="RefSeq" id="WP_151594419.1">
    <property type="nucleotide sequence ID" value="NZ_WBMS02000011.1"/>
</dbReference>
<keyword evidence="4" id="KW-0949">S-adenosyl-L-methionine</keyword>
<dbReference type="PRINTS" id="PR00507">
    <property type="entry name" value="N12N6MTFRASE"/>
</dbReference>
<dbReference type="GO" id="GO:0006304">
    <property type="term" value="P:DNA modification"/>
    <property type="evidence" value="ECO:0007669"/>
    <property type="project" value="InterPro"/>
</dbReference>